<proteinExistence type="predicted"/>
<accession>A0A211YQJ1</accession>
<dbReference type="OrthoDB" id="14922at2157"/>
<feature type="compositionally biased region" description="Basic and acidic residues" evidence="1">
    <location>
        <begin position="282"/>
        <end position="292"/>
    </location>
</feature>
<evidence type="ECO:0000256" key="1">
    <source>
        <dbReference type="SAM" id="MobiDB-lite"/>
    </source>
</evidence>
<reference evidence="2 3" key="1">
    <citation type="submission" date="2017-05" db="EMBL/GenBank/DDBJ databases">
        <title>The draft genome of the hyperthermophilic archaeon 'Pyrodictium delaneyi strain Hulk', an iron and nitrate reducer, reveals the capacity for sulfate reduction.</title>
        <authorList>
            <person name="Demey L.M."/>
            <person name="Miller C."/>
            <person name="Manzella M."/>
            <person name="Reguera G."/>
            <person name="Kashefi K."/>
        </authorList>
    </citation>
    <scope>NUCLEOTIDE SEQUENCE [LARGE SCALE GENOMIC DNA]</scope>
    <source>
        <strain evidence="2 3">Hulk</strain>
    </source>
</reference>
<dbReference type="AlphaFoldDB" id="A0A211YQJ1"/>
<sequence>MVKLEKAYETELRHPPGYSLTDTGRLYSFGWMYDGSLVKIELCSGSVAVLRETNNTIIVEVFAEKGQRCWEDMIGKIQWMMGLNEDIDDYRKRARDDPLVGGVVETLPGLRLRSCSIWYAVLVAVCQQNASFRQGWGMLYKLHLLASRRLRTPYGLYLETPRPDKLSYHVLREARLGYRARTVMELARRRVEELDCSSVDVIREVHGIGAYSHALTKLLACRDYSSLPLDRWLKRLAAEAYRVPEPSASSELARRFGKWKGLAALHTTVGFDAEPLRRALERLRRGENKPGKTEPSPLSLWRYTPPEP</sequence>
<comment type="caution">
    <text evidence="2">The sequence shown here is derived from an EMBL/GenBank/DDBJ whole genome shotgun (WGS) entry which is preliminary data.</text>
</comment>
<protein>
    <recommendedName>
        <fullName evidence="4">HhH-GPD domain-containing protein</fullName>
    </recommendedName>
</protein>
<name>A0A211YQJ1_9CREN</name>
<organism evidence="2 3">
    <name type="scientific">Pyrodictium delaneyi</name>
    <dbReference type="NCBI Taxonomy" id="1273541"/>
    <lineage>
        <taxon>Archaea</taxon>
        <taxon>Thermoproteota</taxon>
        <taxon>Thermoprotei</taxon>
        <taxon>Desulfurococcales</taxon>
        <taxon>Pyrodictiaceae</taxon>
        <taxon>Pyrodictium</taxon>
    </lineage>
</organism>
<evidence type="ECO:0000313" key="2">
    <source>
        <dbReference type="EMBL" id="OWJ55194.1"/>
    </source>
</evidence>
<gene>
    <name evidence="2" type="ORF">Pdsh_03620</name>
</gene>
<dbReference type="EMBL" id="NCQP01000002">
    <property type="protein sequence ID" value="OWJ55194.1"/>
    <property type="molecule type" value="Genomic_DNA"/>
</dbReference>
<dbReference type="GO" id="GO:0006281">
    <property type="term" value="P:DNA repair"/>
    <property type="evidence" value="ECO:0007669"/>
    <property type="project" value="InterPro"/>
</dbReference>
<keyword evidence="3" id="KW-1185">Reference proteome</keyword>
<evidence type="ECO:0008006" key="4">
    <source>
        <dbReference type="Google" id="ProtNLM"/>
    </source>
</evidence>
<evidence type="ECO:0000313" key="3">
    <source>
        <dbReference type="Proteomes" id="UP000196694"/>
    </source>
</evidence>
<feature type="region of interest" description="Disordered" evidence="1">
    <location>
        <begin position="282"/>
        <end position="308"/>
    </location>
</feature>
<dbReference type="InterPro" id="IPR011257">
    <property type="entry name" value="DNA_glycosylase"/>
</dbReference>
<dbReference type="SUPFAM" id="SSF48150">
    <property type="entry name" value="DNA-glycosylase"/>
    <property type="match status" value="1"/>
</dbReference>
<dbReference type="Proteomes" id="UP000196694">
    <property type="component" value="Unassembled WGS sequence"/>
</dbReference>
<dbReference type="GO" id="GO:0003824">
    <property type="term" value="F:catalytic activity"/>
    <property type="evidence" value="ECO:0007669"/>
    <property type="project" value="InterPro"/>
</dbReference>